<name>E5R0T0_ARTGP</name>
<gene>
    <name evidence="1" type="ORF">MGYG_00626</name>
</gene>
<evidence type="ECO:0000313" key="2">
    <source>
        <dbReference type="Proteomes" id="UP000002669"/>
    </source>
</evidence>
<dbReference type="GeneID" id="10031857"/>
<accession>E5R0T0</accession>
<sequence length="112" mass="13144">MAVALRDKESHRLNEEATQSIRTINEWEEALEERDNYLRREMQCLKTLFMSRLSLASSMLRWTGTCERCRNPARNARSWLKDILNNNLTSHILRAFEESSQHVDSSRSSLDS</sequence>
<keyword evidence="2" id="KW-1185">Reference proteome</keyword>
<dbReference type="HOGENOM" id="CLU_2145246_0_0_1"/>
<evidence type="ECO:0000313" key="1">
    <source>
        <dbReference type="EMBL" id="EFQ97586.1"/>
    </source>
</evidence>
<proteinExistence type="predicted"/>
<dbReference type="RefSeq" id="XP_003176538.1">
    <property type="nucleotide sequence ID" value="XM_003176490.1"/>
</dbReference>
<organism evidence="2">
    <name type="scientific">Arthroderma gypseum (strain ATCC MYA-4604 / CBS 118893)</name>
    <name type="common">Microsporum gypseum</name>
    <dbReference type="NCBI Taxonomy" id="535722"/>
    <lineage>
        <taxon>Eukaryota</taxon>
        <taxon>Fungi</taxon>
        <taxon>Dikarya</taxon>
        <taxon>Ascomycota</taxon>
        <taxon>Pezizomycotina</taxon>
        <taxon>Eurotiomycetes</taxon>
        <taxon>Eurotiomycetidae</taxon>
        <taxon>Onygenales</taxon>
        <taxon>Arthrodermataceae</taxon>
        <taxon>Nannizzia</taxon>
    </lineage>
</organism>
<dbReference type="AlphaFoldDB" id="E5R0T0"/>
<protein>
    <submittedName>
        <fullName evidence="1">Uncharacterized protein</fullName>
    </submittedName>
</protein>
<reference evidence="2" key="1">
    <citation type="journal article" date="2012" name="MBio">
        <title>Comparative genome analysis of Trichophyton rubrum and related dermatophytes reveals candidate genes involved in infection.</title>
        <authorList>
            <person name="Martinez D.A."/>
            <person name="Oliver B.G."/>
            <person name="Graeser Y."/>
            <person name="Goldberg J.M."/>
            <person name="Li W."/>
            <person name="Martinez-Rossi N.M."/>
            <person name="Monod M."/>
            <person name="Shelest E."/>
            <person name="Barton R.C."/>
            <person name="Birch E."/>
            <person name="Brakhage A.A."/>
            <person name="Chen Z."/>
            <person name="Gurr S.J."/>
            <person name="Heiman D."/>
            <person name="Heitman J."/>
            <person name="Kosti I."/>
            <person name="Rossi A."/>
            <person name="Saif S."/>
            <person name="Samalova M."/>
            <person name="Saunders C.W."/>
            <person name="Shea T."/>
            <person name="Summerbell R.C."/>
            <person name="Xu J."/>
            <person name="Young S."/>
            <person name="Zeng Q."/>
            <person name="Birren B.W."/>
            <person name="Cuomo C.A."/>
            <person name="White T.C."/>
        </authorList>
    </citation>
    <scope>NUCLEOTIDE SEQUENCE [LARGE SCALE GENOMIC DNA]</scope>
    <source>
        <strain evidence="2">ATCC MYA-4604 / CBS 118893</strain>
    </source>
</reference>
<dbReference type="InParanoid" id="E5R0T0"/>
<dbReference type="EMBL" id="DS989822">
    <property type="protein sequence ID" value="EFQ97586.1"/>
    <property type="molecule type" value="Genomic_DNA"/>
</dbReference>
<dbReference type="VEuPathDB" id="FungiDB:MGYG_00626"/>
<dbReference type="Proteomes" id="UP000002669">
    <property type="component" value="Unassembled WGS sequence"/>
</dbReference>